<evidence type="ECO:0000313" key="1">
    <source>
        <dbReference type="EMBL" id="GGK03501.1"/>
    </source>
</evidence>
<organism evidence="1 2">
    <name type="scientific">Pilimelia anulata</name>
    <dbReference type="NCBI Taxonomy" id="53371"/>
    <lineage>
        <taxon>Bacteria</taxon>
        <taxon>Bacillati</taxon>
        <taxon>Actinomycetota</taxon>
        <taxon>Actinomycetes</taxon>
        <taxon>Micromonosporales</taxon>
        <taxon>Micromonosporaceae</taxon>
        <taxon>Pilimelia</taxon>
    </lineage>
</organism>
<evidence type="ECO:0000313" key="2">
    <source>
        <dbReference type="Proteomes" id="UP000649739"/>
    </source>
</evidence>
<keyword evidence="2" id="KW-1185">Reference proteome</keyword>
<reference evidence="1" key="1">
    <citation type="journal article" date="2014" name="Int. J. Syst. Evol. Microbiol.">
        <title>Complete genome sequence of Corynebacterium casei LMG S-19264T (=DSM 44701T), isolated from a smear-ripened cheese.</title>
        <authorList>
            <consortium name="US DOE Joint Genome Institute (JGI-PGF)"/>
            <person name="Walter F."/>
            <person name="Albersmeier A."/>
            <person name="Kalinowski J."/>
            <person name="Ruckert C."/>
        </authorList>
    </citation>
    <scope>NUCLEOTIDE SEQUENCE</scope>
    <source>
        <strain evidence="1">JCM 3090</strain>
    </source>
</reference>
<sequence length="252" mass="26368">MPSPLYVQAVRHVLLPPRDARPDDRAEPVDAVLAAAGPAALAGIDVLMTSRWAPGAAPGGAFVPYPHHRPAHRPFDVVDFGGASPAAACAALIDYLSTPDGPGTGALLAVELARTAGRAPGPARSTGGVLRLGPEYVGRGPRILGCAVLDRCTAGAWPRVQRLAADWLRAGGLADRTPTVVVRRDSRVRRAWSARAGDGLPARLRFPPLARTCMGLFPWLAAWRPGTGPELFLDDDVESATALAVLAGGPRR</sequence>
<dbReference type="Proteomes" id="UP000649739">
    <property type="component" value="Unassembled WGS sequence"/>
</dbReference>
<protein>
    <submittedName>
        <fullName evidence="1">Uncharacterized protein</fullName>
    </submittedName>
</protein>
<accession>A0A8J3B989</accession>
<gene>
    <name evidence="1" type="ORF">GCM10010123_36750</name>
</gene>
<reference evidence="1" key="2">
    <citation type="submission" date="2020-09" db="EMBL/GenBank/DDBJ databases">
        <authorList>
            <person name="Sun Q."/>
            <person name="Ohkuma M."/>
        </authorList>
    </citation>
    <scope>NUCLEOTIDE SEQUENCE</scope>
    <source>
        <strain evidence="1">JCM 3090</strain>
    </source>
</reference>
<comment type="caution">
    <text evidence="1">The sequence shown here is derived from an EMBL/GenBank/DDBJ whole genome shotgun (WGS) entry which is preliminary data.</text>
</comment>
<dbReference type="RefSeq" id="WP_189171402.1">
    <property type="nucleotide sequence ID" value="NZ_BMQB01000008.1"/>
</dbReference>
<dbReference type="EMBL" id="BMQB01000008">
    <property type="protein sequence ID" value="GGK03501.1"/>
    <property type="molecule type" value="Genomic_DNA"/>
</dbReference>
<proteinExistence type="predicted"/>
<dbReference type="AlphaFoldDB" id="A0A8J3B989"/>
<name>A0A8J3B989_9ACTN</name>